<dbReference type="SUPFAM" id="SSF48264">
    <property type="entry name" value="Cytochrome P450"/>
    <property type="match status" value="1"/>
</dbReference>
<comment type="similarity">
    <text evidence="2 9">Belongs to the cytochrome P450 family.</text>
</comment>
<dbReference type="CDD" id="cd11082">
    <property type="entry name" value="CYP61_CYP710"/>
    <property type="match status" value="1"/>
</dbReference>
<evidence type="ECO:0000256" key="7">
    <source>
        <dbReference type="ARBA" id="ARBA00041546"/>
    </source>
</evidence>
<evidence type="ECO:0000256" key="9">
    <source>
        <dbReference type="RuleBase" id="RU000461"/>
    </source>
</evidence>
<keyword evidence="3 9" id="KW-0479">Metal-binding</keyword>
<protein>
    <recommendedName>
        <fullName evidence="6">sterol 22-desaturase</fullName>
        <ecNumber evidence="6">1.14.19.41</ecNumber>
    </recommendedName>
    <alternativeName>
        <fullName evidence="7">C-22 sterol desaturase</fullName>
    </alternativeName>
</protein>
<evidence type="ECO:0000256" key="2">
    <source>
        <dbReference type="ARBA" id="ARBA00010617"/>
    </source>
</evidence>
<dbReference type="InterPro" id="IPR002403">
    <property type="entry name" value="Cyt_P450_E_grp-IV"/>
</dbReference>
<gene>
    <name evidence="10" type="ORF">OEZ85_000700</name>
</gene>
<sequence length="547" mass="61713">MLFLAQMVDEALGLSNQLNNLSNLLTTYLPAEQVALLSEAAAKLPGSLTLPSPGMLVVWSLAALLALAVLEQVKFQFGRLGKGHRLPGPSYTVPFLGSMVEMVQDPHAFWERQRDYCTPGLSWNSIVTKYMVMVTDPATIRHCFNHNSKDTLLLDLHPNAKMILGTRNIAFMHGPEHKALRKSFLALFTRRALSMYVEQQDRVIREWLDKWMTAQDAQPGQPMEVRDMVRDMNCATSQRVFIGPYLDDPKVAKKFTDCYMDMVGGFLTFPLKFPGTAVWRAMKGRQYILVVLEEAVLRSKERIRAGAEPSCLLDFWTQQILKECEEAEAANVPPPKYSSTGEMAYTVMDFLFASQDASTASLVWVLTQMADHPDVLQRVRDEQQAARPDLDATITGDTLAAMPYTRQVVKEVLRFRPPAPMVPQVAMKPFNLTPNYTAPKGAFIIPDIISACRQGYTDGDKFDPERFGPERKEDVKFAGNYMVFGHGPHYCVGKEYANNHLITFLAILSTSLDWSRTRTPDSDRIKYLPTIYPWDSIFTFSRRAAAN</sequence>
<dbReference type="Proteomes" id="UP001244341">
    <property type="component" value="Chromosome 13b"/>
</dbReference>
<dbReference type="Pfam" id="PF00067">
    <property type="entry name" value="p450"/>
    <property type="match status" value="1"/>
</dbReference>
<dbReference type="PRINTS" id="PR00465">
    <property type="entry name" value="EP450IV"/>
</dbReference>
<dbReference type="PANTHER" id="PTHR24286:SF228">
    <property type="entry name" value="C-22 STEROL DESATURASE ERG5"/>
    <property type="match status" value="1"/>
</dbReference>
<evidence type="ECO:0000256" key="3">
    <source>
        <dbReference type="ARBA" id="ARBA00022723"/>
    </source>
</evidence>
<keyword evidence="5 9" id="KW-0408">Iron</keyword>
<keyword evidence="4 9" id="KW-0560">Oxidoreductase</keyword>
<dbReference type="InterPro" id="IPR036396">
    <property type="entry name" value="Cyt_P450_sf"/>
</dbReference>
<evidence type="ECO:0000313" key="11">
    <source>
        <dbReference type="Proteomes" id="UP001244341"/>
    </source>
</evidence>
<evidence type="ECO:0000313" key="10">
    <source>
        <dbReference type="EMBL" id="WIA21496.1"/>
    </source>
</evidence>
<dbReference type="InterPro" id="IPR017972">
    <property type="entry name" value="Cyt_P450_CS"/>
</dbReference>
<reference evidence="10 11" key="1">
    <citation type="submission" date="2023-05" db="EMBL/GenBank/DDBJ databases">
        <title>A 100% complete, gapless, phased diploid assembly of the Scenedesmus obliquus UTEX 3031 genome.</title>
        <authorList>
            <person name="Biondi T.C."/>
            <person name="Hanschen E.R."/>
            <person name="Kwon T."/>
            <person name="Eng W."/>
            <person name="Kruse C.P.S."/>
            <person name="Koehler S.I."/>
            <person name="Kunde Y."/>
            <person name="Gleasner C.D."/>
            <person name="You Mak K.T."/>
            <person name="Polle J."/>
            <person name="Hovde B.T."/>
            <person name="Starkenburg S.R."/>
        </authorList>
    </citation>
    <scope>NUCLEOTIDE SEQUENCE [LARGE SCALE GENOMIC DNA]</scope>
    <source>
        <strain evidence="10 11">DOE0152z</strain>
    </source>
</reference>
<evidence type="ECO:0000256" key="8">
    <source>
        <dbReference type="ARBA" id="ARBA00047463"/>
    </source>
</evidence>
<proteinExistence type="inferred from homology"/>
<comment type="cofactor">
    <cofactor evidence="1">
        <name>heme</name>
        <dbReference type="ChEBI" id="CHEBI:30413"/>
    </cofactor>
</comment>
<dbReference type="PRINTS" id="PR00385">
    <property type="entry name" value="P450"/>
</dbReference>
<keyword evidence="9" id="KW-0503">Monooxygenase</keyword>
<dbReference type="InterPro" id="IPR001128">
    <property type="entry name" value="Cyt_P450"/>
</dbReference>
<dbReference type="PANTHER" id="PTHR24286">
    <property type="entry name" value="CYTOCHROME P450 26"/>
    <property type="match status" value="1"/>
</dbReference>
<evidence type="ECO:0000256" key="4">
    <source>
        <dbReference type="ARBA" id="ARBA00023002"/>
    </source>
</evidence>
<comment type="catalytic activity">
    <reaction evidence="8">
        <text>5-dehydroepisterol + NADPH + O2 + H(+) = ergosta-5,7,22,24(28)-tetraen-3beta-ol + NADP(+) + 2 H2O</text>
        <dbReference type="Rhea" id="RHEA:33467"/>
        <dbReference type="ChEBI" id="CHEBI:15377"/>
        <dbReference type="ChEBI" id="CHEBI:15378"/>
        <dbReference type="ChEBI" id="CHEBI:15379"/>
        <dbReference type="ChEBI" id="CHEBI:18249"/>
        <dbReference type="ChEBI" id="CHEBI:52972"/>
        <dbReference type="ChEBI" id="CHEBI:57783"/>
        <dbReference type="ChEBI" id="CHEBI:58349"/>
        <dbReference type="EC" id="1.14.19.41"/>
    </reaction>
</comment>
<accession>A0ABY8UMJ9</accession>
<dbReference type="EMBL" id="CP126220">
    <property type="protein sequence ID" value="WIA21496.1"/>
    <property type="molecule type" value="Genomic_DNA"/>
</dbReference>
<evidence type="ECO:0000256" key="1">
    <source>
        <dbReference type="ARBA" id="ARBA00001971"/>
    </source>
</evidence>
<dbReference type="EC" id="1.14.19.41" evidence="6"/>
<dbReference type="Gene3D" id="1.10.630.10">
    <property type="entry name" value="Cytochrome P450"/>
    <property type="match status" value="1"/>
</dbReference>
<keyword evidence="9" id="KW-0349">Heme</keyword>
<dbReference type="PROSITE" id="PS00086">
    <property type="entry name" value="CYTOCHROME_P450"/>
    <property type="match status" value="1"/>
</dbReference>
<name>A0ABY8UMJ9_TETOB</name>
<evidence type="ECO:0000256" key="6">
    <source>
        <dbReference type="ARBA" id="ARBA00039038"/>
    </source>
</evidence>
<keyword evidence="11" id="KW-1185">Reference proteome</keyword>
<organism evidence="10 11">
    <name type="scientific">Tetradesmus obliquus</name>
    <name type="common">Green alga</name>
    <name type="synonym">Acutodesmus obliquus</name>
    <dbReference type="NCBI Taxonomy" id="3088"/>
    <lineage>
        <taxon>Eukaryota</taxon>
        <taxon>Viridiplantae</taxon>
        <taxon>Chlorophyta</taxon>
        <taxon>core chlorophytes</taxon>
        <taxon>Chlorophyceae</taxon>
        <taxon>CS clade</taxon>
        <taxon>Sphaeropleales</taxon>
        <taxon>Scenedesmaceae</taxon>
        <taxon>Tetradesmus</taxon>
    </lineage>
</organism>
<evidence type="ECO:0000256" key="5">
    <source>
        <dbReference type="ARBA" id="ARBA00023004"/>
    </source>
</evidence>